<dbReference type="InterPro" id="IPR000326">
    <property type="entry name" value="PAP2/HPO"/>
</dbReference>
<dbReference type="InterPro" id="IPR036938">
    <property type="entry name" value="PAP2/HPO_sf"/>
</dbReference>
<dbReference type="OrthoDB" id="10266771at2759"/>
<dbReference type="AlphaFoldDB" id="A0A7R8WJ19"/>
<dbReference type="EMBL" id="OB664974">
    <property type="protein sequence ID" value="CAD7232671.1"/>
    <property type="molecule type" value="Genomic_DNA"/>
</dbReference>
<dbReference type="GO" id="GO:0042392">
    <property type="term" value="F:sphingosine-1-phosphate phosphatase activity"/>
    <property type="evidence" value="ECO:0007669"/>
    <property type="project" value="TreeGrafter"/>
</dbReference>
<dbReference type="Pfam" id="PF01569">
    <property type="entry name" value="PAP2"/>
    <property type="match status" value="1"/>
</dbReference>
<reference evidence="1" key="1">
    <citation type="submission" date="2020-11" db="EMBL/GenBank/DDBJ databases">
        <authorList>
            <person name="Tran Van P."/>
        </authorList>
    </citation>
    <scope>NUCLEOTIDE SEQUENCE</scope>
</reference>
<dbReference type="SUPFAM" id="SSF48317">
    <property type="entry name" value="Acid phosphatase/Vanadium-dependent haloperoxidase"/>
    <property type="match status" value="1"/>
</dbReference>
<gene>
    <name evidence="1" type="ORF">CTOB1V02_LOCUS10502</name>
</gene>
<name>A0A7R8WJ19_9CRUS</name>
<proteinExistence type="predicted"/>
<accession>A0A7R8WJ19</accession>
<dbReference type="SMART" id="SM00014">
    <property type="entry name" value="acidPPc"/>
    <property type="match status" value="1"/>
</dbReference>
<protein>
    <submittedName>
        <fullName evidence="1">Uncharacterized protein</fullName>
    </submittedName>
</protein>
<dbReference type="PANTHER" id="PTHR14969">
    <property type="entry name" value="SPHINGOSINE-1-PHOSPHATE PHOSPHOHYDROLASE"/>
    <property type="match status" value="1"/>
</dbReference>
<sequence>MDYFGCLERAPSSPCLVKIRTALPQHLMFYFLLLDICVVAVTKAAARRRRPPVNVDDMFFTVSLDRFSFPSGHCTRSFSLAFIAYDRSPDSYILCTLLFIWATLVSSSRVALGRHHVGDILGGVVIAYVQSLLMVQLFWLSPETAVWIGSSFFGDEGTGIHDSQEL</sequence>
<organism evidence="1">
    <name type="scientific">Cyprideis torosa</name>
    <dbReference type="NCBI Taxonomy" id="163714"/>
    <lineage>
        <taxon>Eukaryota</taxon>
        <taxon>Metazoa</taxon>
        <taxon>Ecdysozoa</taxon>
        <taxon>Arthropoda</taxon>
        <taxon>Crustacea</taxon>
        <taxon>Oligostraca</taxon>
        <taxon>Ostracoda</taxon>
        <taxon>Podocopa</taxon>
        <taxon>Podocopida</taxon>
        <taxon>Cytherocopina</taxon>
        <taxon>Cytheroidea</taxon>
        <taxon>Cytherideidae</taxon>
        <taxon>Cyprideis</taxon>
    </lineage>
</organism>
<dbReference type="PANTHER" id="PTHR14969:SF13">
    <property type="entry name" value="AT30094P"/>
    <property type="match status" value="1"/>
</dbReference>
<dbReference type="Gene3D" id="1.20.144.10">
    <property type="entry name" value="Phosphatidic acid phosphatase type 2/haloperoxidase"/>
    <property type="match status" value="1"/>
</dbReference>
<evidence type="ECO:0000313" key="1">
    <source>
        <dbReference type="EMBL" id="CAD7232671.1"/>
    </source>
</evidence>